<evidence type="ECO:0000313" key="2">
    <source>
        <dbReference type="Proteomes" id="UP001164929"/>
    </source>
</evidence>
<accession>A0AAD6M840</accession>
<proteinExistence type="predicted"/>
<dbReference type="Proteomes" id="UP001164929">
    <property type="component" value="Chromosome 10"/>
</dbReference>
<name>A0AAD6M840_9ROSI</name>
<reference evidence="1" key="1">
    <citation type="journal article" date="2023" name="Mol. Ecol. Resour.">
        <title>Chromosome-level genome assembly of a triploid poplar Populus alba 'Berolinensis'.</title>
        <authorList>
            <person name="Chen S."/>
            <person name="Yu Y."/>
            <person name="Wang X."/>
            <person name="Wang S."/>
            <person name="Zhang T."/>
            <person name="Zhou Y."/>
            <person name="He R."/>
            <person name="Meng N."/>
            <person name="Wang Y."/>
            <person name="Liu W."/>
            <person name="Liu Z."/>
            <person name="Liu J."/>
            <person name="Guo Q."/>
            <person name="Huang H."/>
            <person name="Sederoff R.R."/>
            <person name="Wang G."/>
            <person name="Qu G."/>
            <person name="Chen S."/>
        </authorList>
    </citation>
    <scope>NUCLEOTIDE SEQUENCE</scope>
    <source>
        <strain evidence="1">SC-2020</strain>
    </source>
</reference>
<dbReference type="AlphaFoldDB" id="A0AAD6M840"/>
<dbReference type="EMBL" id="JAQIZT010000010">
    <property type="protein sequence ID" value="KAJ6980665.1"/>
    <property type="molecule type" value="Genomic_DNA"/>
</dbReference>
<gene>
    <name evidence="1" type="ORF">NC653_024108</name>
</gene>
<protein>
    <submittedName>
        <fullName evidence="1">Uncharacterized protein</fullName>
    </submittedName>
</protein>
<organism evidence="1 2">
    <name type="scientific">Populus alba x Populus x berolinensis</name>
    <dbReference type="NCBI Taxonomy" id="444605"/>
    <lineage>
        <taxon>Eukaryota</taxon>
        <taxon>Viridiplantae</taxon>
        <taxon>Streptophyta</taxon>
        <taxon>Embryophyta</taxon>
        <taxon>Tracheophyta</taxon>
        <taxon>Spermatophyta</taxon>
        <taxon>Magnoliopsida</taxon>
        <taxon>eudicotyledons</taxon>
        <taxon>Gunneridae</taxon>
        <taxon>Pentapetalae</taxon>
        <taxon>rosids</taxon>
        <taxon>fabids</taxon>
        <taxon>Malpighiales</taxon>
        <taxon>Salicaceae</taxon>
        <taxon>Saliceae</taxon>
        <taxon>Populus</taxon>
    </lineage>
</organism>
<evidence type="ECO:0000313" key="1">
    <source>
        <dbReference type="EMBL" id="KAJ6980665.1"/>
    </source>
</evidence>
<keyword evidence="2" id="KW-1185">Reference proteome</keyword>
<comment type="caution">
    <text evidence="1">The sequence shown here is derived from an EMBL/GenBank/DDBJ whole genome shotgun (WGS) entry which is preliminary data.</text>
</comment>
<sequence>MSPLLVVLHKDISQMRIFDFIEAKWSEFDSRPAIEDLIARLLKVKSGRLSLEVILRTRLRSYHNAGFPGQHLLLQLTASMHKDEIDQKLLQERSRFAEKRNIT</sequence>